<keyword evidence="2" id="KW-1185">Reference proteome</keyword>
<dbReference type="RefSeq" id="WP_117180427.1">
    <property type="nucleotide sequence ID" value="NZ_QFZK01000038.1"/>
</dbReference>
<evidence type="ECO:0000313" key="1">
    <source>
        <dbReference type="EMBL" id="RFO94627.1"/>
    </source>
</evidence>
<name>A0A3E1R5R7_9BURK</name>
<evidence type="ECO:0000313" key="2">
    <source>
        <dbReference type="Proteomes" id="UP000260665"/>
    </source>
</evidence>
<comment type="caution">
    <text evidence="1">The sequence shown here is derived from an EMBL/GenBank/DDBJ whole genome shotgun (WGS) entry which is preliminary data.</text>
</comment>
<organism evidence="1 2">
    <name type="scientific">Rhodoferax lacus</name>
    <dbReference type="NCBI Taxonomy" id="2184758"/>
    <lineage>
        <taxon>Bacteria</taxon>
        <taxon>Pseudomonadati</taxon>
        <taxon>Pseudomonadota</taxon>
        <taxon>Betaproteobacteria</taxon>
        <taxon>Burkholderiales</taxon>
        <taxon>Comamonadaceae</taxon>
        <taxon>Rhodoferax</taxon>
    </lineage>
</organism>
<dbReference type="Proteomes" id="UP000260665">
    <property type="component" value="Unassembled WGS sequence"/>
</dbReference>
<proteinExistence type="predicted"/>
<sequence length="236" mass="26582">MKAINNTIDAQAVYRIEAARLSFELLSEAFDALKATLMAIEKKEPHEHTHQDALNATKFALQFIDCTHRFFAVLSQIKGFKHKDDRFKKAEVYARKLVGARNFAQHLNDEIPKITAETYPILGAVSWASEDRLTSRTISAGTLPPGTTFHTLAYDTTERCYNKSVVFNIGNLQIDLSETHYSMHQVHSCLCEWLIESDRVSDQDVKPNVLVAGTLDDMSSSSIARYLRAKFVVTPS</sequence>
<dbReference type="AlphaFoldDB" id="A0A3E1R5R7"/>
<accession>A0A3E1R5R7</accession>
<reference evidence="1 2" key="1">
    <citation type="submission" date="2018-05" db="EMBL/GenBank/DDBJ databases">
        <title>Rhodoferax soyangensis sp.nov., isolated from an oligotrophic freshwater lake.</title>
        <authorList>
            <person name="Park M."/>
        </authorList>
    </citation>
    <scope>NUCLEOTIDE SEQUENCE [LARGE SCALE GENOMIC DNA]</scope>
    <source>
        <strain evidence="1 2">IMCC26218</strain>
    </source>
</reference>
<gene>
    <name evidence="1" type="ORF">DIC66_22500</name>
</gene>
<protein>
    <submittedName>
        <fullName evidence="1">Uncharacterized protein</fullName>
    </submittedName>
</protein>
<dbReference type="EMBL" id="QFZK01000038">
    <property type="protein sequence ID" value="RFO94627.1"/>
    <property type="molecule type" value="Genomic_DNA"/>
</dbReference>